<proteinExistence type="inferred from homology"/>
<sequence length="73" mass="8057">MPAGVSWGQYMKFLSAAMLSMMAGSQLVHMYYKPLDDLNTYIEREIGATNAQKLDVKSSPPEKSNQTVDGKVS</sequence>
<dbReference type="OMA" id="YMKFLGC"/>
<dbReference type="GeneID" id="109579615"/>
<gene>
    <name evidence="11" type="primary">LOC109579615</name>
</gene>
<name>A0A6J0RJP2_BACDO</name>
<feature type="region of interest" description="Disordered" evidence="8">
    <location>
        <begin position="51"/>
        <end position="73"/>
    </location>
</feature>
<keyword evidence="2 9" id="KW-0812">Transmembrane</keyword>
<dbReference type="KEGG" id="bdr:109579615"/>
<dbReference type="AlphaFoldDB" id="A0A6J0RJP2"/>
<keyword evidence="10" id="KW-1185">Reference proteome</keyword>
<keyword evidence="4 9" id="KW-1133">Transmembrane helix</keyword>
<feature type="compositionally biased region" description="Polar residues" evidence="8">
    <location>
        <begin position="61"/>
        <end position="73"/>
    </location>
</feature>
<dbReference type="InterPro" id="IPR027858">
    <property type="entry name" value="BRAWNIN"/>
</dbReference>
<comment type="similarity">
    <text evidence="7">Belongs to the UQCC6 family.</text>
</comment>
<evidence type="ECO:0000256" key="3">
    <source>
        <dbReference type="ARBA" id="ARBA00022792"/>
    </source>
</evidence>
<evidence type="ECO:0000256" key="6">
    <source>
        <dbReference type="ARBA" id="ARBA00023136"/>
    </source>
</evidence>
<dbReference type="FunCoup" id="A0A6J0RJP2">
    <property type="interactions" value="9"/>
</dbReference>
<evidence type="ECO:0000256" key="5">
    <source>
        <dbReference type="ARBA" id="ARBA00023128"/>
    </source>
</evidence>
<dbReference type="Pfam" id="PF14990">
    <property type="entry name" value="DUF4516"/>
    <property type="match status" value="1"/>
</dbReference>
<evidence type="ECO:0000313" key="10">
    <source>
        <dbReference type="Proteomes" id="UP001652620"/>
    </source>
</evidence>
<keyword evidence="6 9" id="KW-0472">Membrane</keyword>
<evidence type="ECO:0000256" key="4">
    <source>
        <dbReference type="ARBA" id="ARBA00022989"/>
    </source>
</evidence>
<dbReference type="GO" id="GO:0005743">
    <property type="term" value="C:mitochondrial inner membrane"/>
    <property type="evidence" value="ECO:0007669"/>
    <property type="project" value="UniProtKB-SubCell"/>
</dbReference>
<protein>
    <submittedName>
        <fullName evidence="11">Uncharacterized protein LOC109579615</fullName>
    </submittedName>
</protein>
<accession>A0A6J0RJP2</accession>
<dbReference type="GO" id="GO:0034551">
    <property type="term" value="P:mitochondrial respiratory chain complex III assembly"/>
    <property type="evidence" value="ECO:0007669"/>
    <property type="project" value="InterPro"/>
</dbReference>
<keyword evidence="3" id="KW-0999">Mitochondrion inner membrane</keyword>
<dbReference type="OrthoDB" id="6139781at2759"/>
<evidence type="ECO:0000256" key="9">
    <source>
        <dbReference type="SAM" id="Phobius"/>
    </source>
</evidence>
<dbReference type="Proteomes" id="UP001652620">
    <property type="component" value="Unplaced"/>
</dbReference>
<evidence type="ECO:0000313" key="11">
    <source>
        <dbReference type="RefSeq" id="XP_019846217.1"/>
    </source>
</evidence>
<dbReference type="CTD" id="7354414"/>
<dbReference type="PANTHER" id="PTHR28492:SF1">
    <property type="entry name" value="UBIQUINOL-CYTOCHROME-C REDUCTASE COMPLEX ASSEMBLY FACTOR 6"/>
    <property type="match status" value="1"/>
</dbReference>
<organism evidence="10 11">
    <name type="scientific">Bactrocera dorsalis</name>
    <name type="common">Oriental fruit fly</name>
    <name type="synonym">Dacus dorsalis</name>
    <dbReference type="NCBI Taxonomy" id="27457"/>
    <lineage>
        <taxon>Eukaryota</taxon>
        <taxon>Metazoa</taxon>
        <taxon>Ecdysozoa</taxon>
        <taxon>Arthropoda</taxon>
        <taxon>Hexapoda</taxon>
        <taxon>Insecta</taxon>
        <taxon>Pterygota</taxon>
        <taxon>Neoptera</taxon>
        <taxon>Endopterygota</taxon>
        <taxon>Diptera</taxon>
        <taxon>Brachycera</taxon>
        <taxon>Muscomorpha</taxon>
        <taxon>Tephritoidea</taxon>
        <taxon>Tephritidae</taxon>
        <taxon>Bactrocera</taxon>
        <taxon>Bactrocera</taxon>
    </lineage>
</organism>
<comment type="subcellular location">
    <subcellularLocation>
        <location evidence="1">Mitochondrion inner membrane</location>
        <topology evidence="1">Single-pass membrane protein</topology>
    </subcellularLocation>
</comment>
<reference evidence="11" key="1">
    <citation type="submission" date="2025-08" db="UniProtKB">
        <authorList>
            <consortium name="RefSeq"/>
        </authorList>
    </citation>
    <scope>IDENTIFICATION</scope>
    <source>
        <tissue evidence="11">Adult</tissue>
    </source>
</reference>
<evidence type="ECO:0000256" key="1">
    <source>
        <dbReference type="ARBA" id="ARBA00004434"/>
    </source>
</evidence>
<keyword evidence="5" id="KW-0496">Mitochondrion</keyword>
<evidence type="ECO:0000256" key="8">
    <source>
        <dbReference type="SAM" id="MobiDB-lite"/>
    </source>
</evidence>
<evidence type="ECO:0000256" key="2">
    <source>
        <dbReference type="ARBA" id="ARBA00022692"/>
    </source>
</evidence>
<evidence type="ECO:0000256" key="7">
    <source>
        <dbReference type="ARBA" id="ARBA00044944"/>
    </source>
</evidence>
<dbReference type="InParanoid" id="A0A6J0RJP2"/>
<dbReference type="RefSeq" id="XP_019846217.1">
    <property type="nucleotide sequence ID" value="XM_019990658.3"/>
</dbReference>
<dbReference type="PANTHER" id="PTHR28492">
    <property type="entry name" value="HYPOTHETICAL PROTEIN LOC691921"/>
    <property type="match status" value="1"/>
</dbReference>
<feature type="transmembrane region" description="Helical" evidence="9">
    <location>
        <begin position="12"/>
        <end position="32"/>
    </location>
</feature>